<feature type="compositionally biased region" description="Basic and acidic residues" evidence="1">
    <location>
        <begin position="216"/>
        <end position="227"/>
    </location>
</feature>
<comment type="caution">
    <text evidence="3">The sequence shown here is derived from an EMBL/GenBank/DDBJ whole genome shotgun (WGS) entry which is preliminary data.</text>
</comment>
<feature type="domain" description="SAC3/GANP/THP3 conserved" evidence="2">
    <location>
        <begin position="273"/>
        <end position="494"/>
    </location>
</feature>
<dbReference type="AlphaFoldDB" id="A0A3L6L284"/>
<organism evidence="3 4">
    <name type="scientific">Trypanosoma brucei equiperdum</name>
    <dbReference type="NCBI Taxonomy" id="630700"/>
    <lineage>
        <taxon>Eukaryota</taxon>
        <taxon>Discoba</taxon>
        <taxon>Euglenozoa</taxon>
        <taxon>Kinetoplastea</taxon>
        <taxon>Metakinetoplastina</taxon>
        <taxon>Trypanosomatida</taxon>
        <taxon>Trypanosomatidae</taxon>
        <taxon>Trypanosoma</taxon>
    </lineage>
</organism>
<dbReference type="InterPro" id="IPR005062">
    <property type="entry name" value="SAC3/GANP/THP3_conserved"/>
</dbReference>
<evidence type="ECO:0000259" key="2">
    <source>
        <dbReference type="Pfam" id="PF03399"/>
    </source>
</evidence>
<sequence>MKTKDGSCLSTFFFTSRGVSVTDSFNEWVRNAAHVAKTKGDEAQRQRYERWVIALVEDVMRIHGGVSAVDWATVSLVMPPDAEDRRPTMLRGGGNEPPRLSVRAVTSHHRTELYGECMRRIPQPLHPLLNQAFERLDMDVMAGTRTYEAVTPLEVIKIIQELQALCRKQLQQPHTQSSLASYGGPVSKPMETARDSVLGGKTTRDHLDCPPNAKVRRSENGAHKAESDEGPTAEARASTNRFLQEMIALDEVTQPKRQFVGKSQELERLYSRYEPAAEDIRPREVLVDAFRFIKAKANDKEKYPDPLKAYRYLSDQLKGMRQDLCVQNIVDEFAIEVYEKHALISLELGDIGEFNQCQASLKKMYEDAPDCVGDSVSEFFCYRLAYLALGGQFDALATELIHYTTTTLSRREQAQKSSGPRVRKKDVRNTLKLCGACEEGDCFTIARTLPHFPHGMHSLVKIFLPKCRLRWLRELLSGIRGNVSLRFIASCLGFPPVNVKTPTGDCEFWLDGTGEKAKGEFKRFFEMIKYPVPSNWSFDKETKRVKKSDDHSQQQDDGLTEIVVAETLCECVNEYIKYLGTRRDA</sequence>
<gene>
    <name evidence="3" type="ORF">DPX39_090048700</name>
</gene>
<feature type="region of interest" description="Disordered" evidence="1">
    <location>
        <begin position="199"/>
        <end position="235"/>
    </location>
</feature>
<evidence type="ECO:0000313" key="4">
    <source>
        <dbReference type="Proteomes" id="UP000266743"/>
    </source>
</evidence>
<proteinExistence type="predicted"/>
<dbReference type="InterPro" id="IPR045107">
    <property type="entry name" value="SAC3/GANP/THP3"/>
</dbReference>
<dbReference type="Proteomes" id="UP000266743">
    <property type="component" value="Chromosome 9"/>
</dbReference>
<dbReference type="GO" id="GO:0005634">
    <property type="term" value="C:nucleus"/>
    <property type="evidence" value="ECO:0007669"/>
    <property type="project" value="TreeGrafter"/>
</dbReference>
<evidence type="ECO:0000313" key="3">
    <source>
        <dbReference type="EMBL" id="RHW70276.1"/>
    </source>
</evidence>
<dbReference type="PANTHER" id="PTHR12436:SF4">
    <property type="entry name" value="LEUKOCYTE RECEPTOR CLUSTER MEMBER 8"/>
    <property type="match status" value="1"/>
</dbReference>
<evidence type="ECO:0000256" key="1">
    <source>
        <dbReference type="SAM" id="MobiDB-lite"/>
    </source>
</evidence>
<reference evidence="3 4" key="1">
    <citation type="submission" date="2018-09" db="EMBL/GenBank/DDBJ databases">
        <title>whole genome sequence of T. equiperdum IVM-t1 strain.</title>
        <authorList>
            <person name="Suganuma K."/>
        </authorList>
    </citation>
    <scope>NUCLEOTIDE SEQUENCE [LARGE SCALE GENOMIC DNA]</scope>
    <source>
        <strain evidence="3 4">IVM-t1</strain>
    </source>
</reference>
<dbReference type="PANTHER" id="PTHR12436">
    <property type="entry name" value="80 KDA MCM3-ASSOCIATED PROTEIN"/>
    <property type="match status" value="1"/>
</dbReference>
<protein>
    <submittedName>
        <fullName evidence="3">SAC3/GANP/Nin1/mts3/eIF-3 p25 family</fullName>
    </submittedName>
</protein>
<accession>A0A3L6L284</accession>
<name>A0A3L6L284_9TRYP</name>
<dbReference type="Pfam" id="PF03399">
    <property type="entry name" value="SAC3_GANP"/>
    <property type="match status" value="1"/>
</dbReference>
<dbReference type="Gene3D" id="1.25.40.990">
    <property type="match status" value="1"/>
</dbReference>
<dbReference type="EMBL" id="QSBY01000009">
    <property type="protein sequence ID" value="RHW70276.1"/>
    <property type="molecule type" value="Genomic_DNA"/>
</dbReference>